<accession>A0AAU7QEN3</accession>
<dbReference type="PANTHER" id="PTHR11365:SF23">
    <property type="entry name" value="HYPOTHETICAL 5-OXOPROLINASE (EUROFUNG)-RELATED"/>
    <property type="match status" value="1"/>
</dbReference>
<dbReference type="EMBL" id="CP157947">
    <property type="protein sequence ID" value="XBS71383.1"/>
    <property type="molecule type" value="Genomic_DNA"/>
</dbReference>
<sequence>MKRGCKSPPSKLYEAGAPNRQLIRIIEANVRYPKLVLGDVGAIVGAARIGAERYNAMLEEYGEAKMDAAADFILRRSANAMRDAIAAIPDGEYHGKALCDGVTSPTHIVLKITVAGDRLHLDYTGTSPQNPDTAVNVVMNATHAHSLLALKCSLCPELPNNEGLFVPITSYAPPGSILNAQRPAAVQARSRTSFHTHTAIYHALSSVTPNAVQATSGSFWFIRFMCRDDEGAPFVVHMLPNGGEGASIGMDGHSTIAFPGCSMVTPMEIIEANGPVLIRERAYRRDSGGPGQYRGGLGSIMRIETQSDKPVHVAVRPDHTRYPSDGLLEGHPGGLGAVLLDGRPIEPDPFALQPGQILTLHLPGGGGIGNPLARDRALVETDIELGLVSRQAARDTYGYAFQSPNLHHDGTTQ</sequence>
<dbReference type="PANTHER" id="PTHR11365">
    <property type="entry name" value="5-OXOPROLINASE RELATED"/>
    <property type="match status" value="1"/>
</dbReference>
<feature type="domain" description="Hydantoinase B/oxoprolinase" evidence="1">
    <location>
        <begin position="4"/>
        <end position="371"/>
    </location>
</feature>
<dbReference type="InterPro" id="IPR045079">
    <property type="entry name" value="Oxoprolinase-like"/>
</dbReference>
<dbReference type="AlphaFoldDB" id="A0AAU7QEN3"/>
<organism evidence="2">
    <name type="scientific">Acerihabitans sp. KWT182</name>
    <dbReference type="NCBI Taxonomy" id="3157919"/>
    <lineage>
        <taxon>Bacteria</taxon>
        <taxon>Pseudomonadati</taxon>
        <taxon>Pseudomonadota</taxon>
        <taxon>Gammaproteobacteria</taxon>
        <taxon>Enterobacterales</taxon>
        <taxon>Pectobacteriaceae</taxon>
        <taxon>Acerihabitans</taxon>
    </lineage>
</organism>
<dbReference type="Pfam" id="PF02538">
    <property type="entry name" value="Hydantoinase_B"/>
    <property type="match status" value="1"/>
</dbReference>
<name>A0AAU7QEN3_9GAMM</name>
<reference evidence="2" key="1">
    <citation type="submission" date="2024-06" db="EMBL/GenBank/DDBJ databases">
        <authorList>
            <person name="Coelho C."/>
            <person name="Bento M."/>
            <person name="Garcia E."/>
            <person name="Camelo A."/>
            <person name="Brandao I."/>
            <person name="Espirito Santo C."/>
            <person name="Trovao J."/>
            <person name="Verissimo A."/>
            <person name="Costa J."/>
            <person name="Tiago I."/>
        </authorList>
    </citation>
    <scope>NUCLEOTIDE SEQUENCE</scope>
    <source>
        <strain evidence="2">KWT182</strain>
    </source>
</reference>
<dbReference type="InterPro" id="IPR003692">
    <property type="entry name" value="Hydantoinase_B"/>
</dbReference>
<evidence type="ECO:0000259" key="1">
    <source>
        <dbReference type="Pfam" id="PF02538"/>
    </source>
</evidence>
<gene>
    <name evidence="2" type="ORF">ABK905_10840</name>
</gene>
<dbReference type="GO" id="GO:0017168">
    <property type="term" value="F:5-oxoprolinase (ATP-hydrolyzing) activity"/>
    <property type="evidence" value="ECO:0007669"/>
    <property type="project" value="TreeGrafter"/>
</dbReference>
<dbReference type="GO" id="GO:0005829">
    <property type="term" value="C:cytosol"/>
    <property type="evidence" value="ECO:0007669"/>
    <property type="project" value="TreeGrafter"/>
</dbReference>
<proteinExistence type="predicted"/>
<evidence type="ECO:0000313" key="2">
    <source>
        <dbReference type="EMBL" id="XBS71383.1"/>
    </source>
</evidence>
<protein>
    <submittedName>
        <fullName evidence="2">Hydantoinase B/oxoprolinase family protein</fullName>
    </submittedName>
</protein>
<dbReference type="GO" id="GO:0006749">
    <property type="term" value="P:glutathione metabolic process"/>
    <property type="evidence" value="ECO:0007669"/>
    <property type="project" value="TreeGrafter"/>
</dbReference>